<dbReference type="PANTHER" id="PTHR14270:SF0">
    <property type="entry name" value="NONSENSE-MEDIATED MRNA DECAY FACTOR SMG9"/>
    <property type="match status" value="1"/>
</dbReference>
<accession>A0ABU7DER3</accession>
<dbReference type="Proteomes" id="UP001352852">
    <property type="component" value="Unassembled WGS sequence"/>
</dbReference>
<dbReference type="InterPro" id="IPR039177">
    <property type="entry name" value="SMG9"/>
</dbReference>
<gene>
    <name evidence="1" type="primary">SMG9_3</name>
    <name evidence="1" type="ORF">CHARACLAT_033230</name>
</gene>
<protein>
    <submittedName>
        <fullName evidence="1">Smg-9, nonsense mediated mRNA decay factor</fullName>
    </submittedName>
</protein>
<sequence length="115" mass="12958">TLSMLDCNIVPGLTQEYLDAEVNMFLLPVQENDGEDNLNKAGAGTYPLFSLLPGYRGHPTFSTMVSKLRSQMLAMPRCQLSHTILTEKNWFHYAARIWDGVKKSSALSEYSRLLC</sequence>
<evidence type="ECO:0000313" key="1">
    <source>
        <dbReference type="EMBL" id="MED6272710.1"/>
    </source>
</evidence>
<proteinExistence type="predicted"/>
<dbReference type="PANTHER" id="PTHR14270">
    <property type="entry name" value="NONSENSE-MEDIATED MRNA DECAY FACTOR SMG9"/>
    <property type="match status" value="1"/>
</dbReference>
<reference evidence="1 2" key="1">
    <citation type="submission" date="2021-06" db="EMBL/GenBank/DDBJ databases">
        <authorList>
            <person name="Palmer J.M."/>
        </authorList>
    </citation>
    <scope>NUCLEOTIDE SEQUENCE [LARGE SCALE GENOMIC DNA]</scope>
    <source>
        <strain evidence="1 2">CL_MEX2019</strain>
        <tissue evidence="1">Muscle</tissue>
    </source>
</reference>
<comment type="caution">
    <text evidence="1">The sequence shown here is derived from an EMBL/GenBank/DDBJ whole genome shotgun (WGS) entry which is preliminary data.</text>
</comment>
<name>A0ABU7DER3_9TELE</name>
<feature type="non-terminal residue" evidence="1">
    <location>
        <position position="1"/>
    </location>
</feature>
<evidence type="ECO:0000313" key="2">
    <source>
        <dbReference type="Proteomes" id="UP001352852"/>
    </source>
</evidence>
<organism evidence="1 2">
    <name type="scientific">Characodon lateralis</name>
    <dbReference type="NCBI Taxonomy" id="208331"/>
    <lineage>
        <taxon>Eukaryota</taxon>
        <taxon>Metazoa</taxon>
        <taxon>Chordata</taxon>
        <taxon>Craniata</taxon>
        <taxon>Vertebrata</taxon>
        <taxon>Euteleostomi</taxon>
        <taxon>Actinopterygii</taxon>
        <taxon>Neopterygii</taxon>
        <taxon>Teleostei</taxon>
        <taxon>Neoteleostei</taxon>
        <taxon>Acanthomorphata</taxon>
        <taxon>Ovalentaria</taxon>
        <taxon>Atherinomorphae</taxon>
        <taxon>Cyprinodontiformes</taxon>
        <taxon>Goodeidae</taxon>
        <taxon>Characodon</taxon>
    </lineage>
</organism>
<keyword evidence="2" id="KW-1185">Reference proteome</keyword>
<dbReference type="EMBL" id="JAHUTJ010023143">
    <property type="protein sequence ID" value="MED6272710.1"/>
    <property type="molecule type" value="Genomic_DNA"/>
</dbReference>